<dbReference type="InterPro" id="IPR009045">
    <property type="entry name" value="Zn_M74/Hedgehog-like"/>
</dbReference>
<dbReference type="Proteomes" id="UP000642488">
    <property type="component" value="Unassembled WGS sequence"/>
</dbReference>
<proteinExistence type="predicted"/>
<sequence>MRRSPRSYTALEDLGRVRLSRHFHLREFLYSEIAGFYGRTNIPEDPDLMIAAGTRLCEELLDPLVETFGPLHIRSSYRAPDLNHFGATEVRPQKCSRNAVNQAGHIWDRRDDAGRMGATACIVVPWFADQYARGRDWRDLAWWIHDHLPYSEQYYFPKLAALNLTWREDPARTISSYIAPRGKLLAAGATPSEPPDQRRARYADFPPFRAIRYPRVGP</sequence>
<name>A0A934IAD5_9RHOB</name>
<accession>A0A934IAD5</accession>
<dbReference type="AlphaFoldDB" id="A0A934IAD5"/>
<comment type="caution">
    <text evidence="1">The sequence shown here is derived from an EMBL/GenBank/DDBJ whole genome shotgun (WGS) entry which is preliminary data.</text>
</comment>
<dbReference type="SUPFAM" id="SSF55166">
    <property type="entry name" value="Hedgehog/DD-peptidase"/>
    <property type="match status" value="1"/>
</dbReference>
<evidence type="ECO:0000313" key="1">
    <source>
        <dbReference type="EMBL" id="MBJ3761991.1"/>
    </source>
</evidence>
<gene>
    <name evidence="1" type="ORF">ILP92_04425</name>
</gene>
<evidence type="ECO:0000313" key="2">
    <source>
        <dbReference type="Proteomes" id="UP000642488"/>
    </source>
</evidence>
<reference evidence="1" key="1">
    <citation type="submission" date="2020-12" db="EMBL/GenBank/DDBJ databases">
        <title>Bacterial taxonomy.</title>
        <authorList>
            <person name="Pan X."/>
        </authorList>
    </citation>
    <scope>NUCLEOTIDE SEQUENCE</scope>
    <source>
        <strain evidence="1">KCTC 52957</strain>
    </source>
</reference>
<protein>
    <recommendedName>
        <fullName evidence="3">Peptidase M15</fullName>
    </recommendedName>
</protein>
<dbReference type="RefSeq" id="WP_198915152.1">
    <property type="nucleotide sequence ID" value="NZ_JAEKPD010000002.1"/>
</dbReference>
<evidence type="ECO:0008006" key="3">
    <source>
        <dbReference type="Google" id="ProtNLM"/>
    </source>
</evidence>
<dbReference type="EMBL" id="JAEKPD010000002">
    <property type="protein sequence ID" value="MBJ3761991.1"/>
    <property type="molecule type" value="Genomic_DNA"/>
</dbReference>
<keyword evidence="2" id="KW-1185">Reference proteome</keyword>
<organism evidence="1 2">
    <name type="scientific">Palleronia pontilimi</name>
    <dbReference type="NCBI Taxonomy" id="1964209"/>
    <lineage>
        <taxon>Bacteria</taxon>
        <taxon>Pseudomonadati</taxon>
        <taxon>Pseudomonadota</taxon>
        <taxon>Alphaproteobacteria</taxon>
        <taxon>Rhodobacterales</taxon>
        <taxon>Roseobacteraceae</taxon>
        <taxon>Palleronia</taxon>
    </lineage>
</organism>